<gene>
    <name evidence="1" type="ORF">GB864_17315</name>
</gene>
<protein>
    <submittedName>
        <fullName evidence="1">Uncharacterized protein</fullName>
    </submittedName>
</protein>
<evidence type="ECO:0000313" key="2">
    <source>
        <dbReference type="Proteomes" id="UP000438182"/>
    </source>
</evidence>
<comment type="caution">
    <text evidence="1">The sequence shown here is derived from an EMBL/GenBank/DDBJ whole genome shotgun (WGS) entry which is preliminary data.</text>
</comment>
<name>A0A6I4P3L1_9MICO</name>
<dbReference type="AlphaFoldDB" id="A0A6I4P3L1"/>
<feature type="non-terminal residue" evidence="1">
    <location>
        <position position="1"/>
    </location>
</feature>
<evidence type="ECO:0000313" key="1">
    <source>
        <dbReference type="EMBL" id="MWC00303.1"/>
    </source>
</evidence>
<accession>A0A6I4P3L1</accession>
<organism evidence="1 2">
    <name type="scientific">Agromyces seonyuensis</name>
    <dbReference type="NCBI Taxonomy" id="2662446"/>
    <lineage>
        <taxon>Bacteria</taxon>
        <taxon>Bacillati</taxon>
        <taxon>Actinomycetota</taxon>
        <taxon>Actinomycetes</taxon>
        <taxon>Micrococcales</taxon>
        <taxon>Microbacteriaceae</taxon>
        <taxon>Agromyces</taxon>
    </lineage>
</organism>
<sequence>RGIARADPGAEVLAAAPPAVLAGDEEGNAVLVAGPRGIPADVVARLRADGPFPVEVLEGPRLDFVLWGAC</sequence>
<dbReference type="EMBL" id="WSTA01000122">
    <property type="protein sequence ID" value="MWC00303.1"/>
    <property type="molecule type" value="Genomic_DNA"/>
</dbReference>
<reference evidence="1 2" key="1">
    <citation type="submission" date="2019-12" db="EMBL/GenBank/DDBJ databases">
        <authorList>
            <person name="Kim Y.S."/>
        </authorList>
    </citation>
    <scope>NUCLEOTIDE SEQUENCE [LARGE SCALE GENOMIC DNA]</scope>
    <source>
        <strain evidence="1 2">MMS17-SY077</strain>
    </source>
</reference>
<proteinExistence type="predicted"/>
<keyword evidence="2" id="KW-1185">Reference proteome</keyword>
<dbReference type="Proteomes" id="UP000438182">
    <property type="component" value="Unassembled WGS sequence"/>
</dbReference>